<gene>
    <name evidence="2" type="ORF">SAMN05192562_101282</name>
</gene>
<dbReference type="InterPro" id="IPR052526">
    <property type="entry name" value="HTH-type_Bedaq_tolerance"/>
</dbReference>
<dbReference type="PANTHER" id="PTHR39515:SF2">
    <property type="entry name" value="HTH-TYPE TRANSCRIPTIONAL REGULATOR RV0880"/>
    <property type="match status" value="1"/>
</dbReference>
<keyword evidence="2" id="KW-0238">DNA-binding</keyword>
<dbReference type="Pfam" id="PF12802">
    <property type="entry name" value="MarR_2"/>
    <property type="match status" value="1"/>
</dbReference>
<dbReference type="SUPFAM" id="SSF46785">
    <property type="entry name" value="Winged helix' DNA-binding domain"/>
    <property type="match status" value="1"/>
</dbReference>
<dbReference type="EMBL" id="FPAU01000001">
    <property type="protein sequence ID" value="SFT43926.1"/>
    <property type="molecule type" value="Genomic_DNA"/>
</dbReference>
<dbReference type="InterPro" id="IPR036390">
    <property type="entry name" value="WH_DNA-bd_sf"/>
</dbReference>
<accession>A0A1I6Y0I4</accession>
<dbReference type="Gene3D" id="1.10.287.100">
    <property type="match status" value="1"/>
</dbReference>
<evidence type="ECO:0000313" key="2">
    <source>
        <dbReference type="EMBL" id="SFT43926.1"/>
    </source>
</evidence>
<protein>
    <submittedName>
        <fullName evidence="2">DNA-binding transcriptional regulator, MarR family</fullName>
    </submittedName>
</protein>
<evidence type="ECO:0000313" key="3">
    <source>
        <dbReference type="Proteomes" id="UP000199187"/>
    </source>
</evidence>
<evidence type="ECO:0000259" key="1">
    <source>
        <dbReference type="PROSITE" id="PS50995"/>
    </source>
</evidence>
<organism evidence="2 3">
    <name type="scientific">Kosakonia arachidis</name>
    <dbReference type="NCBI Taxonomy" id="551989"/>
    <lineage>
        <taxon>Bacteria</taxon>
        <taxon>Pseudomonadati</taxon>
        <taxon>Pseudomonadota</taxon>
        <taxon>Gammaproteobacteria</taxon>
        <taxon>Enterobacterales</taxon>
        <taxon>Enterobacteriaceae</taxon>
        <taxon>Kosakonia</taxon>
    </lineage>
</organism>
<keyword evidence="3" id="KW-1185">Reference proteome</keyword>
<dbReference type="SMART" id="SM00347">
    <property type="entry name" value="HTH_MARR"/>
    <property type="match status" value="1"/>
</dbReference>
<dbReference type="InterPro" id="IPR036388">
    <property type="entry name" value="WH-like_DNA-bd_sf"/>
</dbReference>
<feature type="domain" description="HTH marR-type" evidence="1">
    <location>
        <begin position="13"/>
        <end position="149"/>
    </location>
</feature>
<dbReference type="InterPro" id="IPR000835">
    <property type="entry name" value="HTH_MarR-typ"/>
</dbReference>
<proteinExistence type="predicted"/>
<name>A0A1I6Y0I4_9ENTR</name>
<sequence length="150" mass="16702">MTIKKYTDSNAVNSAIAAELRQFFSMLKRRLREEGHTSDLTPGQSSALLRLEKEGPMTISSLARSEGVRHQSMRTLVAALQSKGLVRGTADPEDGRQIIISLTDKCLSMLLEGRSARQDWLSRAVAQHLTEEEQRQVLAAISLLQKLVEK</sequence>
<dbReference type="AlphaFoldDB" id="A0A1I6Y0I4"/>
<dbReference type="Gene3D" id="1.10.10.10">
    <property type="entry name" value="Winged helix-like DNA-binding domain superfamily/Winged helix DNA-binding domain"/>
    <property type="match status" value="1"/>
</dbReference>
<dbReference type="RefSeq" id="WP_090118514.1">
    <property type="nucleotide sequence ID" value="NZ_CP045300.1"/>
</dbReference>
<dbReference type="PROSITE" id="PS50995">
    <property type="entry name" value="HTH_MARR_2"/>
    <property type="match status" value="1"/>
</dbReference>
<dbReference type="OrthoDB" id="3215377at2"/>
<dbReference type="PANTHER" id="PTHR39515">
    <property type="entry name" value="CONSERVED PROTEIN"/>
    <property type="match status" value="1"/>
</dbReference>
<dbReference type="GO" id="GO:0003700">
    <property type="term" value="F:DNA-binding transcription factor activity"/>
    <property type="evidence" value="ECO:0007669"/>
    <property type="project" value="InterPro"/>
</dbReference>
<dbReference type="GO" id="GO:0003677">
    <property type="term" value="F:DNA binding"/>
    <property type="evidence" value="ECO:0007669"/>
    <property type="project" value="UniProtKB-KW"/>
</dbReference>
<reference evidence="3" key="1">
    <citation type="submission" date="2016-10" db="EMBL/GenBank/DDBJ databases">
        <authorList>
            <person name="Varghese N."/>
            <person name="Submissions S."/>
        </authorList>
    </citation>
    <scope>NUCLEOTIDE SEQUENCE [LARGE SCALE GENOMIC DNA]</scope>
    <source>
        <strain evidence="3">Ah-143</strain>
    </source>
</reference>
<dbReference type="Proteomes" id="UP000199187">
    <property type="component" value="Unassembled WGS sequence"/>
</dbReference>